<dbReference type="InterPro" id="IPR056884">
    <property type="entry name" value="NPHP3-like_N"/>
</dbReference>
<evidence type="ECO:0000256" key="3">
    <source>
        <dbReference type="PROSITE-ProRule" id="PRU00221"/>
    </source>
</evidence>
<feature type="compositionally biased region" description="Basic and acidic residues" evidence="4">
    <location>
        <begin position="1"/>
        <end position="13"/>
    </location>
</feature>
<dbReference type="InterPro" id="IPR001680">
    <property type="entry name" value="WD40_rpt"/>
</dbReference>
<comment type="caution">
    <text evidence="6">The sequence shown here is derived from an EMBL/GenBank/DDBJ whole genome shotgun (WGS) entry which is preliminary data.</text>
</comment>
<keyword evidence="2" id="KW-0677">Repeat</keyword>
<gene>
    <name evidence="6" type="ORF">ONZ51_g11723</name>
</gene>
<sequence>MDPVRKDMKRRESPAPSAPLSPIPTDTQPTGDSRGERLVKKSLSHLIPALTSMKEVSSACPQLQSAVGVLLVVLEAYKNYSETTEAIGTLLSRIQSLNEQLGKVRSEDSCPPELKERLVSLAGQLQEVVGNAKKVQSKGRIVRFLRATEYVKRTESWVKQLDQHINDFLVGGVVAVEVAVHVGEIIDIHRLSLQLIIALPSLRPAVEAMLHSESSVHVPCHENTRKEVLAELCSWLQPEDPRPEQTGPAPLNRPILWLHALAGSGKSTIALTVADRWERGNLLGASFFCARDGDRSNINTIFRTIAYQLAFHSSAFREHLTMILETHPDLYSSSPTRQLEKLIVEPLETLRADVKGKEAYPTRVAIIIDALDECTDTAAVSVVLKSLASYIARLSPLRFLVTSRPEENITRGFLLQNIRENTQDLALNQIPNDLTRRDISSFLQSRLDEIRDNFALDASWPAPQHLENLVSLSGLLFIFAAAAARYIEDQAERDPENRLTSLLRAGNAAAERRSTSTSPFPILDMLYIQVLENAARRLGDVLKVRLNLILGTIVLAEQRISPTTLEALLDLPPGTVGRVLPVLSAILTFPNGGGDPTPIGIIHLSFPNFLVDPIRCTNQSFLIRPHVQHSHIALRCLKLMKALKYDILGVASKQDRILNNEIPDLEAKISQHLPAALQYACRYWTRHLCEAEVGEDLLTALEEFCKCHLLHWLEALSILGCVEGAVEALQTVQTYLKASYPTVHLQSQSLRETDILSLLYDCERALRAFYPIIATSAMHMYSTIAVFAPLDTPIRRLATANGQTSLLVRDGLENTWSTTLVSRVIDESSINTLAFSPDGKCVSCAKRDGTIQLLNAHTGAELQLFKNHANNQIRGLSFSPTSKELLSGSNDGAVNLWDVATGANLGTWKAHSDWVRSVVWSPDGTLAASASQDRVVRVWRMTSPEKMVMLRHGGWVRDVAFAQDGDLLSGSDDKTCKVWDTRSMKWDTEADMIEPLQTLEHDSLVMAVAVSSDSRLVACGINNGEIVLWTKSDGQPVRSLQGQSQVTSLAFYPSGLLAAAYSSSPITLWDVSTGAPVNTASNAGASAAAFASDGLHIAHATDGQVHIHLWPSELKQKAARSTTIAGKLKHPTGCSSVEVGEPLGSPLTSLKAAATSLIRRLVLAVHEDELRIYEISTGRCMRTLGHSSDDRPCAAWSPTGRLFACTGRDHGVHVWEANTGELVGSFTHHLKDVAGLVFTRDEQYVLSASKDGTIRRGKIEQNDQQSSSEILFRSLGGVIFALDVSSDGQWILSASSRRKSPPDISSAHLLAPASRQPVKSQYGYYNTLRLHHAVTGRVVWIEHHPCKITSVAFYEDCTRALVGNREGEVFLYDLTQLIPSDPVVPYSPPSLPVPEHKLSRKQTRRPVLHISFSPDGLAAIANTGAYIPIPPELQPLHAGSTNRPSTTLSLDEDGWLLNSNPDSDSRRLCWIPPSFHPGIRSTGSLPSPSGYSIAYMTSQGSLVFMEDTSAC</sequence>
<dbReference type="Gene3D" id="2.130.10.10">
    <property type="entry name" value="YVTN repeat-like/Quinoprotein amine dehydrogenase"/>
    <property type="match status" value="4"/>
</dbReference>
<feature type="region of interest" description="Disordered" evidence="4">
    <location>
        <begin position="1"/>
        <end position="35"/>
    </location>
</feature>
<dbReference type="InterPro" id="IPR036322">
    <property type="entry name" value="WD40_repeat_dom_sf"/>
</dbReference>
<dbReference type="InterPro" id="IPR036537">
    <property type="entry name" value="Adaptor_Cbl_N_dom_sf"/>
</dbReference>
<feature type="repeat" description="WD" evidence="3">
    <location>
        <begin position="866"/>
        <end position="907"/>
    </location>
</feature>
<evidence type="ECO:0000256" key="4">
    <source>
        <dbReference type="SAM" id="MobiDB-lite"/>
    </source>
</evidence>
<dbReference type="PROSITE" id="PS50294">
    <property type="entry name" value="WD_REPEATS_REGION"/>
    <property type="match status" value="3"/>
</dbReference>
<evidence type="ECO:0000313" key="6">
    <source>
        <dbReference type="EMBL" id="KAJ8457111.1"/>
    </source>
</evidence>
<dbReference type="SUPFAM" id="SSF50978">
    <property type="entry name" value="WD40 repeat-like"/>
    <property type="match status" value="1"/>
</dbReference>
<dbReference type="GO" id="GO:0007166">
    <property type="term" value="P:cell surface receptor signaling pathway"/>
    <property type="evidence" value="ECO:0007669"/>
    <property type="project" value="InterPro"/>
</dbReference>
<evidence type="ECO:0000313" key="7">
    <source>
        <dbReference type="Proteomes" id="UP001215151"/>
    </source>
</evidence>
<dbReference type="GO" id="GO:0005669">
    <property type="term" value="C:transcription factor TFIID complex"/>
    <property type="evidence" value="ECO:0007669"/>
    <property type="project" value="TreeGrafter"/>
</dbReference>
<feature type="repeat" description="WD" evidence="3">
    <location>
        <begin position="998"/>
        <end position="1039"/>
    </location>
</feature>
<keyword evidence="7" id="KW-1185">Reference proteome</keyword>
<dbReference type="SUPFAM" id="SSF69322">
    <property type="entry name" value="Tricorn protease domain 2"/>
    <property type="match status" value="1"/>
</dbReference>
<dbReference type="SUPFAM" id="SSF52540">
    <property type="entry name" value="P-loop containing nucleoside triphosphate hydrolases"/>
    <property type="match status" value="1"/>
</dbReference>
<name>A0AAD7TJX2_9APHY</name>
<dbReference type="Pfam" id="PF00400">
    <property type="entry name" value="WD40"/>
    <property type="match status" value="7"/>
</dbReference>
<dbReference type="InterPro" id="IPR015943">
    <property type="entry name" value="WD40/YVTN_repeat-like_dom_sf"/>
</dbReference>
<dbReference type="PRINTS" id="PR00320">
    <property type="entry name" value="GPROTEINBRPT"/>
</dbReference>
<dbReference type="CDD" id="cd21037">
    <property type="entry name" value="MLKL_NTD"/>
    <property type="match status" value="1"/>
</dbReference>
<dbReference type="Gene3D" id="1.20.930.20">
    <property type="entry name" value="Adaptor protein Cbl, N-terminal domain"/>
    <property type="match status" value="1"/>
</dbReference>
<accession>A0AAD7TJX2</accession>
<dbReference type="GO" id="GO:0006367">
    <property type="term" value="P:transcription initiation at RNA polymerase II promoter"/>
    <property type="evidence" value="ECO:0007669"/>
    <property type="project" value="TreeGrafter"/>
</dbReference>
<dbReference type="InterPro" id="IPR059179">
    <property type="entry name" value="MLKL-like_MCAfunc"/>
</dbReference>
<dbReference type="InterPro" id="IPR020472">
    <property type="entry name" value="WD40_PAC1"/>
</dbReference>
<dbReference type="PANTHER" id="PTHR19879">
    <property type="entry name" value="TRANSCRIPTION INITIATION FACTOR TFIID"/>
    <property type="match status" value="1"/>
</dbReference>
<dbReference type="Proteomes" id="UP001215151">
    <property type="component" value="Unassembled WGS sequence"/>
</dbReference>
<feature type="repeat" description="WD" evidence="3">
    <location>
        <begin position="908"/>
        <end position="949"/>
    </location>
</feature>
<keyword evidence="1 3" id="KW-0853">WD repeat</keyword>
<dbReference type="GO" id="GO:0016251">
    <property type="term" value="F:RNA polymerase II general transcription initiation factor activity"/>
    <property type="evidence" value="ECO:0007669"/>
    <property type="project" value="TreeGrafter"/>
</dbReference>
<dbReference type="EMBL" id="JAPEVG010000596">
    <property type="protein sequence ID" value="KAJ8457111.1"/>
    <property type="molecule type" value="Genomic_DNA"/>
</dbReference>
<dbReference type="SMART" id="SM00320">
    <property type="entry name" value="WD40"/>
    <property type="match status" value="9"/>
</dbReference>
<proteinExistence type="predicted"/>
<protein>
    <recommendedName>
        <fullName evidence="5">Nephrocystin 3-like N-terminal domain-containing protein</fullName>
    </recommendedName>
</protein>
<dbReference type="PANTHER" id="PTHR19879:SF9">
    <property type="entry name" value="TRANSCRIPTION INITIATION FACTOR TFIID SUBUNIT 5"/>
    <property type="match status" value="1"/>
</dbReference>
<feature type="repeat" description="WD" evidence="3">
    <location>
        <begin position="1195"/>
        <end position="1225"/>
    </location>
</feature>
<evidence type="ECO:0000259" key="5">
    <source>
        <dbReference type="Pfam" id="PF24883"/>
    </source>
</evidence>
<dbReference type="Gene3D" id="3.40.50.300">
    <property type="entry name" value="P-loop containing nucleotide triphosphate hydrolases"/>
    <property type="match status" value="1"/>
</dbReference>
<dbReference type="InterPro" id="IPR019775">
    <property type="entry name" value="WD40_repeat_CS"/>
</dbReference>
<organism evidence="6 7">
    <name type="scientific">Trametes cubensis</name>
    <dbReference type="NCBI Taxonomy" id="1111947"/>
    <lineage>
        <taxon>Eukaryota</taxon>
        <taxon>Fungi</taxon>
        <taxon>Dikarya</taxon>
        <taxon>Basidiomycota</taxon>
        <taxon>Agaricomycotina</taxon>
        <taxon>Agaricomycetes</taxon>
        <taxon>Polyporales</taxon>
        <taxon>Polyporaceae</taxon>
        <taxon>Trametes</taxon>
    </lineage>
</organism>
<dbReference type="InterPro" id="IPR027417">
    <property type="entry name" value="P-loop_NTPase"/>
</dbReference>
<feature type="repeat" description="WD" evidence="3">
    <location>
        <begin position="949"/>
        <end position="983"/>
    </location>
</feature>
<evidence type="ECO:0000256" key="1">
    <source>
        <dbReference type="ARBA" id="ARBA00022574"/>
    </source>
</evidence>
<evidence type="ECO:0000256" key="2">
    <source>
        <dbReference type="ARBA" id="ARBA00022737"/>
    </source>
</evidence>
<dbReference type="CDD" id="cd00200">
    <property type="entry name" value="WD40"/>
    <property type="match status" value="1"/>
</dbReference>
<dbReference type="PROSITE" id="PS50082">
    <property type="entry name" value="WD_REPEATS_2"/>
    <property type="match status" value="5"/>
</dbReference>
<dbReference type="PROSITE" id="PS00678">
    <property type="entry name" value="WD_REPEATS_1"/>
    <property type="match status" value="2"/>
</dbReference>
<reference evidence="6" key="1">
    <citation type="submission" date="2022-11" db="EMBL/GenBank/DDBJ databases">
        <title>Genome Sequence of Cubamyces cubensis.</title>
        <authorList>
            <person name="Buettner E."/>
        </authorList>
    </citation>
    <scope>NUCLEOTIDE SEQUENCE</scope>
    <source>
        <strain evidence="6">MPL-01</strain>
    </source>
</reference>
<feature type="domain" description="Nephrocystin 3-like N-terminal" evidence="5">
    <location>
        <begin position="250"/>
        <end position="404"/>
    </location>
</feature>
<dbReference type="Pfam" id="PF24883">
    <property type="entry name" value="NPHP3_N"/>
    <property type="match status" value="1"/>
</dbReference>